<evidence type="ECO:0000256" key="1">
    <source>
        <dbReference type="SAM" id="MobiDB-lite"/>
    </source>
</evidence>
<keyword evidence="2" id="KW-0472">Membrane</keyword>
<protein>
    <submittedName>
        <fullName evidence="3">Uncharacterized protein</fullName>
    </submittedName>
</protein>
<organism evidence="3">
    <name type="scientific">Pseudomonas fluorescens</name>
    <dbReference type="NCBI Taxonomy" id="294"/>
    <lineage>
        <taxon>Bacteria</taxon>
        <taxon>Pseudomonadati</taxon>
        <taxon>Pseudomonadota</taxon>
        <taxon>Gammaproteobacteria</taxon>
        <taxon>Pseudomonadales</taxon>
        <taxon>Pseudomonadaceae</taxon>
        <taxon>Pseudomonas</taxon>
    </lineage>
</organism>
<accession>A0A5E6VQX8</accession>
<evidence type="ECO:0000313" key="3">
    <source>
        <dbReference type="EMBL" id="VVM15993.1"/>
    </source>
</evidence>
<keyword evidence="2" id="KW-0812">Transmembrane</keyword>
<dbReference type="AlphaFoldDB" id="A0A5E6VQX8"/>
<evidence type="ECO:0000256" key="2">
    <source>
        <dbReference type="SAM" id="Phobius"/>
    </source>
</evidence>
<reference evidence="3" key="1">
    <citation type="submission" date="2019-09" db="EMBL/GenBank/DDBJ databases">
        <authorList>
            <person name="Chandra G."/>
            <person name="Truman W A."/>
        </authorList>
    </citation>
    <scope>NUCLEOTIDE SEQUENCE</scope>
    <source>
        <strain evidence="3">PS683</strain>
    </source>
</reference>
<keyword evidence="2" id="KW-1133">Transmembrane helix</keyword>
<gene>
    <name evidence="3" type="ORF">PS683_04319</name>
</gene>
<name>A0A5E6VQX8_PSEFL</name>
<feature type="transmembrane region" description="Helical" evidence="2">
    <location>
        <begin position="207"/>
        <end position="225"/>
    </location>
</feature>
<feature type="compositionally biased region" description="Basic residues" evidence="1">
    <location>
        <begin position="244"/>
        <end position="255"/>
    </location>
</feature>
<sequence length="263" mass="29424">MIKDHLSVVALVVGLALSTISLKQWFSAPAIELSASVESSAYRTHPSIQEYIGKELTSVSDIEANLEKIDNVKIQGFTSSQLSLVANLLRDQAYSTKYSFDNDARTFLVYTIDNSGDKAATNVGLVNYLEGVALIEGASKSIRVSDKEPIELGEIPPRSSKVVYFWTSDYFFLRGNKTYVKYSDGTIDVDATVPLGGLYRHFHEFSIIYQFVIIVIALFLVIFLFDKYYGKNSAAPTVPEQAKPKRRRRRTRSKARPVTPSED</sequence>
<dbReference type="EMBL" id="LR700648">
    <property type="protein sequence ID" value="VVM15993.1"/>
    <property type="molecule type" value="Genomic_DNA"/>
</dbReference>
<feature type="region of interest" description="Disordered" evidence="1">
    <location>
        <begin position="234"/>
        <end position="263"/>
    </location>
</feature>
<proteinExistence type="predicted"/>